<dbReference type="AlphaFoldDB" id="A0A1L8CLA8"/>
<keyword evidence="4" id="KW-0472">Membrane</keyword>
<dbReference type="InterPro" id="IPR002123">
    <property type="entry name" value="Plipid/glycerol_acylTrfase"/>
</dbReference>
<dbReference type="Proteomes" id="UP000231632">
    <property type="component" value="Unassembled WGS sequence"/>
</dbReference>
<protein>
    <submittedName>
        <fullName evidence="6">1-acyl-sn-glycerol-3-phosphate acyltransferase</fullName>
        <ecNumber evidence="6">2.3.1.51</ecNumber>
    </submittedName>
</protein>
<keyword evidence="4" id="KW-1133">Transmembrane helix</keyword>
<keyword evidence="7" id="KW-1185">Reference proteome</keyword>
<evidence type="ECO:0000256" key="4">
    <source>
        <dbReference type="SAM" id="Phobius"/>
    </source>
</evidence>
<dbReference type="PANTHER" id="PTHR10434:SF40">
    <property type="entry name" value="1-ACYL-SN-GLYCEROL-3-PHOSPHATE ACYLTRANSFERASE"/>
    <property type="match status" value="1"/>
</dbReference>
<dbReference type="OrthoDB" id="9812274at2"/>
<evidence type="ECO:0000313" key="7">
    <source>
        <dbReference type="Proteomes" id="UP000231632"/>
    </source>
</evidence>
<dbReference type="CDD" id="cd07989">
    <property type="entry name" value="LPLAT_AGPAT-like"/>
    <property type="match status" value="1"/>
</dbReference>
<dbReference type="GO" id="GO:0003841">
    <property type="term" value="F:1-acylglycerol-3-phosphate O-acyltransferase activity"/>
    <property type="evidence" value="ECO:0007669"/>
    <property type="project" value="UniProtKB-EC"/>
</dbReference>
<comment type="pathway">
    <text evidence="1">Lipid metabolism.</text>
</comment>
<dbReference type="EMBL" id="BDFD01000004">
    <property type="protein sequence ID" value="GAV19694.1"/>
    <property type="molecule type" value="Genomic_DNA"/>
</dbReference>
<dbReference type="GO" id="GO:0006654">
    <property type="term" value="P:phosphatidic acid biosynthetic process"/>
    <property type="evidence" value="ECO:0007669"/>
    <property type="project" value="TreeGrafter"/>
</dbReference>
<proteinExistence type="predicted"/>
<comment type="caution">
    <text evidence="6">The sequence shown here is derived from an EMBL/GenBank/DDBJ whole genome shotgun (WGS) entry which is preliminary data.</text>
</comment>
<dbReference type="SMART" id="SM00563">
    <property type="entry name" value="PlsC"/>
    <property type="match status" value="1"/>
</dbReference>
<dbReference type="Pfam" id="PF01553">
    <property type="entry name" value="Acyltransferase"/>
    <property type="match status" value="1"/>
</dbReference>
<keyword evidence="4" id="KW-0812">Transmembrane</keyword>
<name>A0A1L8CLA8_9PROT</name>
<accession>A0A1L8CLA8</accession>
<sequence length="238" mass="26481">MLVIRSALFNASFMILTPLFSLMVILFRPFGFSASWFWAKTWSRTIFLLLRVLCGIRIVIEGKEHMPDHACVVVAKHQSAAETVAMPILVPPYTWILKRELFNVPFFGWALALMGTIGIRRGSPREAIKQVISDGTAMLTKKRWVVIFPEGTRSAVGTTGNYQPGGIILAQKAKSGILPMAHNAGALWPKRGFIKKPGTITFRFLPYIPADQVTAIKRNDLLEQLKTDIEAATRELGG</sequence>
<gene>
    <name evidence="6" type="ORF">MMIC_P0645</name>
</gene>
<organism evidence="6 7">
    <name type="scientific">Mariprofundus micogutta</name>
    <dbReference type="NCBI Taxonomy" id="1921010"/>
    <lineage>
        <taxon>Bacteria</taxon>
        <taxon>Pseudomonadati</taxon>
        <taxon>Pseudomonadota</taxon>
        <taxon>Candidatius Mariprofundia</taxon>
        <taxon>Mariprofundales</taxon>
        <taxon>Mariprofundaceae</taxon>
        <taxon>Mariprofundus</taxon>
    </lineage>
</organism>
<feature type="transmembrane region" description="Helical" evidence="4">
    <location>
        <begin position="6"/>
        <end position="30"/>
    </location>
</feature>
<reference evidence="6 7" key="1">
    <citation type="journal article" date="2017" name="Arch. Microbiol.">
        <title>Mariprofundus micogutta sp. nov., a novel iron-oxidizing zetaproteobacterium isolated from a deep-sea hydrothermal field at the Bayonnaise knoll of the Izu-Ogasawara arc, and a description of Mariprofundales ord. nov. and Zetaproteobacteria classis nov.</title>
        <authorList>
            <person name="Makita H."/>
            <person name="Tanaka E."/>
            <person name="Mitsunobu S."/>
            <person name="Miyazaki M."/>
            <person name="Nunoura T."/>
            <person name="Uematsu K."/>
            <person name="Takaki Y."/>
            <person name="Nishi S."/>
            <person name="Shimamura S."/>
            <person name="Takai K."/>
        </authorList>
    </citation>
    <scope>NUCLEOTIDE SEQUENCE [LARGE SCALE GENOMIC DNA]</scope>
    <source>
        <strain evidence="6 7">ET2</strain>
    </source>
</reference>
<evidence type="ECO:0000256" key="3">
    <source>
        <dbReference type="ARBA" id="ARBA00023315"/>
    </source>
</evidence>
<evidence type="ECO:0000313" key="6">
    <source>
        <dbReference type="EMBL" id="GAV19694.1"/>
    </source>
</evidence>
<evidence type="ECO:0000256" key="1">
    <source>
        <dbReference type="ARBA" id="ARBA00005189"/>
    </source>
</evidence>
<dbReference type="EC" id="2.3.1.51" evidence="6"/>
<dbReference type="RefSeq" id="WP_072659016.1">
    <property type="nucleotide sequence ID" value="NZ_BDFD01000004.1"/>
</dbReference>
<evidence type="ECO:0000259" key="5">
    <source>
        <dbReference type="SMART" id="SM00563"/>
    </source>
</evidence>
<dbReference type="STRING" id="1921010.MMIC_P0645"/>
<keyword evidence="3 6" id="KW-0012">Acyltransferase</keyword>
<feature type="domain" description="Phospholipid/glycerol acyltransferase" evidence="5">
    <location>
        <begin position="71"/>
        <end position="185"/>
    </location>
</feature>
<dbReference type="PANTHER" id="PTHR10434">
    <property type="entry name" value="1-ACYL-SN-GLYCEROL-3-PHOSPHATE ACYLTRANSFERASE"/>
    <property type="match status" value="1"/>
</dbReference>
<dbReference type="SUPFAM" id="SSF69593">
    <property type="entry name" value="Glycerol-3-phosphate (1)-acyltransferase"/>
    <property type="match status" value="1"/>
</dbReference>
<keyword evidence="2 6" id="KW-0808">Transferase</keyword>
<evidence type="ECO:0000256" key="2">
    <source>
        <dbReference type="ARBA" id="ARBA00022679"/>
    </source>
</evidence>